<dbReference type="CDD" id="cd07483">
    <property type="entry name" value="Peptidases_S8_Subtilisin_Novo-like"/>
    <property type="match status" value="1"/>
</dbReference>
<name>A0ABT5UDP7_9GAMM</name>
<sequence>MKTKQIAASTLSTLLLSSISFSSFAQSAIEPLPPLTNAKGDIIEQSEVAKKAKRFKRSIRLDNTAEIKDWFNKSPVLDGIEGSGVDRVYKELTPHNNYKPVVVAVIDSGVDVHHEDLQGKIWHNPGEIADNGIDDDNNGYVDDIYGWNFIGGRDGSHVNFDTLEVTREYKKYLDLKSAGKELNEEQKKYFEKVSKDYHDEYESAKKSLEKSKEYQEKTSQFKQLLTETLGIEDFSKASLENITSSDDSIIEAKTYLLSVLDRFGNYEKINDYVEYYSNKVNYYFNTDFDPRSEIVKDDPNNPWESNYGNNDVIGPDSDHGTHVAGIIAADRNNDLGIKGVASNVKIMALRVVPNGDERDKDVANAVRYAVDNGADIINMSFGKSYSPRKEVVDSAFLYAASKGVLLVHAAGNDSQNNDESDNFPNRFMKFYSGYRNPNWLDVGASSYKKGENMVASFSNFGKRTVDLFAPGHKILSTTPNNQYAAYSGTSMAAPVVSGVAALALSQYPWMNGYYLKQLLMYTTRDYPGLDVKSPEDSELVKFSSLSKSGGIVDAYTLLNVLK</sequence>
<comment type="similarity">
    <text evidence="1 5 6">Belongs to the peptidase S8 family.</text>
</comment>
<dbReference type="Gene3D" id="3.40.50.200">
    <property type="entry name" value="Peptidase S8/S53 domain"/>
    <property type="match status" value="2"/>
</dbReference>
<comment type="caution">
    <text evidence="9">The sequence shown here is derived from an EMBL/GenBank/DDBJ whole genome shotgun (WGS) entry which is preliminary data.</text>
</comment>
<dbReference type="Proteomes" id="UP001528823">
    <property type="component" value="Unassembled WGS sequence"/>
</dbReference>
<evidence type="ECO:0000313" key="10">
    <source>
        <dbReference type="Proteomes" id="UP001528823"/>
    </source>
</evidence>
<reference evidence="9 10" key="1">
    <citation type="submission" date="2022-11" db="EMBL/GenBank/DDBJ databases">
        <title>Spartinivicinus poritis sp. nov., isolated from scleractinian coral Porites lutea.</title>
        <authorList>
            <person name="Zhang G."/>
            <person name="Cai L."/>
            <person name="Wei Q."/>
        </authorList>
    </citation>
    <scope>NUCLEOTIDE SEQUENCE [LARGE SCALE GENOMIC DNA]</scope>
    <source>
        <strain evidence="9 10">A2-2</strain>
    </source>
</reference>
<dbReference type="SUPFAM" id="SSF52743">
    <property type="entry name" value="Subtilisin-like"/>
    <property type="match status" value="1"/>
</dbReference>
<dbReference type="EMBL" id="JAPMOU010000034">
    <property type="protein sequence ID" value="MDE1464432.1"/>
    <property type="molecule type" value="Genomic_DNA"/>
</dbReference>
<dbReference type="InterPro" id="IPR023827">
    <property type="entry name" value="Peptidase_S8_Asp-AS"/>
</dbReference>
<dbReference type="InterPro" id="IPR000209">
    <property type="entry name" value="Peptidase_S8/S53_dom"/>
</dbReference>
<keyword evidence="10" id="KW-1185">Reference proteome</keyword>
<dbReference type="InterPro" id="IPR023828">
    <property type="entry name" value="Peptidase_S8_Ser-AS"/>
</dbReference>
<dbReference type="PROSITE" id="PS00138">
    <property type="entry name" value="SUBTILASE_SER"/>
    <property type="match status" value="1"/>
</dbReference>
<dbReference type="PANTHER" id="PTHR43399">
    <property type="entry name" value="SUBTILISIN-RELATED"/>
    <property type="match status" value="1"/>
</dbReference>
<feature type="active site" description="Charge relay system" evidence="5">
    <location>
        <position position="319"/>
    </location>
</feature>
<dbReference type="PRINTS" id="PR00723">
    <property type="entry name" value="SUBTILISIN"/>
</dbReference>
<evidence type="ECO:0000256" key="6">
    <source>
        <dbReference type="RuleBase" id="RU003355"/>
    </source>
</evidence>
<evidence type="ECO:0000256" key="2">
    <source>
        <dbReference type="ARBA" id="ARBA00022670"/>
    </source>
</evidence>
<keyword evidence="7" id="KW-0732">Signal</keyword>
<dbReference type="InterPro" id="IPR051048">
    <property type="entry name" value="Peptidase_S8/S53_subtilisin"/>
</dbReference>
<dbReference type="PROSITE" id="PS51892">
    <property type="entry name" value="SUBTILASE"/>
    <property type="match status" value="1"/>
</dbReference>
<evidence type="ECO:0000256" key="7">
    <source>
        <dbReference type="SAM" id="SignalP"/>
    </source>
</evidence>
<gene>
    <name evidence="9" type="ORF">ORQ98_20945</name>
</gene>
<dbReference type="PROSITE" id="PS00136">
    <property type="entry name" value="SUBTILASE_ASP"/>
    <property type="match status" value="1"/>
</dbReference>
<protein>
    <submittedName>
        <fullName evidence="9">S8 family peptidase</fullName>
    </submittedName>
</protein>
<dbReference type="InterPro" id="IPR015500">
    <property type="entry name" value="Peptidase_S8_subtilisin-rel"/>
</dbReference>
<feature type="active site" description="Charge relay system" evidence="5">
    <location>
        <position position="490"/>
    </location>
</feature>
<feature type="chain" id="PRO_5045801883" evidence="7">
    <location>
        <begin position="26"/>
        <end position="562"/>
    </location>
</feature>
<dbReference type="Pfam" id="PF00082">
    <property type="entry name" value="Peptidase_S8"/>
    <property type="match status" value="1"/>
</dbReference>
<feature type="domain" description="Peptidase S8/S53" evidence="8">
    <location>
        <begin position="100"/>
        <end position="526"/>
    </location>
</feature>
<evidence type="ECO:0000256" key="3">
    <source>
        <dbReference type="ARBA" id="ARBA00022801"/>
    </source>
</evidence>
<feature type="active site" description="Charge relay system" evidence="5">
    <location>
        <position position="107"/>
    </location>
</feature>
<keyword evidence="3 5" id="KW-0378">Hydrolase</keyword>
<organism evidence="9 10">
    <name type="scientific">Spartinivicinus poritis</name>
    <dbReference type="NCBI Taxonomy" id="2994640"/>
    <lineage>
        <taxon>Bacteria</taxon>
        <taxon>Pseudomonadati</taxon>
        <taxon>Pseudomonadota</taxon>
        <taxon>Gammaproteobacteria</taxon>
        <taxon>Oceanospirillales</taxon>
        <taxon>Zooshikellaceae</taxon>
        <taxon>Spartinivicinus</taxon>
    </lineage>
</organism>
<evidence type="ECO:0000259" key="8">
    <source>
        <dbReference type="Pfam" id="PF00082"/>
    </source>
</evidence>
<evidence type="ECO:0000256" key="1">
    <source>
        <dbReference type="ARBA" id="ARBA00011073"/>
    </source>
</evidence>
<keyword evidence="4 5" id="KW-0720">Serine protease</keyword>
<dbReference type="PROSITE" id="PS00137">
    <property type="entry name" value="SUBTILASE_HIS"/>
    <property type="match status" value="1"/>
</dbReference>
<keyword evidence="2 5" id="KW-0645">Protease</keyword>
<dbReference type="InterPro" id="IPR036852">
    <property type="entry name" value="Peptidase_S8/S53_dom_sf"/>
</dbReference>
<dbReference type="InterPro" id="IPR034080">
    <property type="entry name" value="Protease_P7-like_dom"/>
</dbReference>
<evidence type="ECO:0000256" key="5">
    <source>
        <dbReference type="PROSITE-ProRule" id="PRU01240"/>
    </source>
</evidence>
<evidence type="ECO:0000256" key="4">
    <source>
        <dbReference type="ARBA" id="ARBA00022825"/>
    </source>
</evidence>
<dbReference type="InterPro" id="IPR022398">
    <property type="entry name" value="Peptidase_S8_His-AS"/>
</dbReference>
<feature type="signal peptide" evidence="7">
    <location>
        <begin position="1"/>
        <end position="25"/>
    </location>
</feature>
<dbReference type="PANTHER" id="PTHR43399:SF4">
    <property type="entry name" value="CELL WALL-ASSOCIATED PROTEASE"/>
    <property type="match status" value="1"/>
</dbReference>
<evidence type="ECO:0000313" key="9">
    <source>
        <dbReference type="EMBL" id="MDE1464432.1"/>
    </source>
</evidence>
<accession>A0ABT5UDP7</accession>
<dbReference type="RefSeq" id="WP_274690758.1">
    <property type="nucleotide sequence ID" value="NZ_JAPMOU010000034.1"/>
</dbReference>
<proteinExistence type="inferred from homology"/>